<evidence type="ECO:0000313" key="2">
    <source>
        <dbReference type="Proteomes" id="UP000759256"/>
    </source>
</evidence>
<dbReference type="EMBL" id="DYVK01000057">
    <property type="protein sequence ID" value="HJG15661.1"/>
    <property type="molecule type" value="Genomic_DNA"/>
</dbReference>
<dbReference type="AlphaFoldDB" id="A0A921IC86"/>
<organism evidence="1 2">
    <name type="scientific">Ligilactobacillus salivarius</name>
    <dbReference type="NCBI Taxonomy" id="1624"/>
    <lineage>
        <taxon>Bacteria</taxon>
        <taxon>Bacillati</taxon>
        <taxon>Bacillota</taxon>
        <taxon>Bacilli</taxon>
        <taxon>Lactobacillales</taxon>
        <taxon>Lactobacillaceae</taxon>
        <taxon>Ligilactobacillus</taxon>
    </lineage>
</organism>
<dbReference type="InterPro" id="IPR021398">
    <property type="entry name" value="DUF3037"/>
</dbReference>
<protein>
    <submittedName>
        <fullName evidence="1">DUF3037 domain-containing protein</fullName>
    </submittedName>
</protein>
<name>A0A921IC86_9LACO</name>
<sequence length="292" mass="34306">MDKQQRKNYWYSIISYIPDLITNERVNIGVILGNNIDLLKFKIIDNPSNKKLHFFRTNIEKQIYQTSIDYLSFIVNKKKETLNDISLFDNESNVDLKAYLEHPLPENIVFSNTHFARTSNPKIIFNELLNTYVGEAFLQEKETTNISFKQNINKYFDQLNLINTKLKANLRIRPSKDLPLRFEMDYAFMPKNDEMSFIQIGPKQSQINEWYKNNVTLLSKNSDKFSINMVIKEEDYEKPNQTFKPFLRDLESDDRVKSTIVTNKDSLSKLVKNAGEAIPISEWNTEDKSYIA</sequence>
<gene>
    <name evidence="1" type="ORF">K8V06_05935</name>
</gene>
<proteinExistence type="predicted"/>
<reference evidence="1" key="2">
    <citation type="submission" date="2021-09" db="EMBL/GenBank/DDBJ databases">
        <authorList>
            <person name="Gilroy R."/>
        </authorList>
    </citation>
    <scope>NUCLEOTIDE SEQUENCE</scope>
    <source>
        <strain evidence="1">CHK189-29639</strain>
    </source>
</reference>
<reference evidence="1" key="1">
    <citation type="journal article" date="2021" name="PeerJ">
        <title>Extensive microbial diversity within the chicken gut microbiome revealed by metagenomics and culture.</title>
        <authorList>
            <person name="Gilroy R."/>
            <person name="Ravi A."/>
            <person name="Getino M."/>
            <person name="Pursley I."/>
            <person name="Horton D.L."/>
            <person name="Alikhan N.F."/>
            <person name="Baker D."/>
            <person name="Gharbi K."/>
            <person name="Hall N."/>
            <person name="Watson M."/>
            <person name="Adriaenssens E.M."/>
            <person name="Foster-Nyarko E."/>
            <person name="Jarju S."/>
            <person name="Secka A."/>
            <person name="Antonio M."/>
            <person name="Oren A."/>
            <person name="Chaudhuri R.R."/>
            <person name="La Ragione R."/>
            <person name="Hildebrand F."/>
            <person name="Pallen M.J."/>
        </authorList>
    </citation>
    <scope>NUCLEOTIDE SEQUENCE</scope>
    <source>
        <strain evidence="1">CHK189-29639</strain>
    </source>
</reference>
<accession>A0A921IC86</accession>
<dbReference type="Proteomes" id="UP000759256">
    <property type="component" value="Unassembled WGS sequence"/>
</dbReference>
<dbReference type="Pfam" id="PF11236">
    <property type="entry name" value="DUF3037"/>
    <property type="match status" value="1"/>
</dbReference>
<evidence type="ECO:0000313" key="1">
    <source>
        <dbReference type="EMBL" id="HJG15661.1"/>
    </source>
</evidence>
<comment type="caution">
    <text evidence="1">The sequence shown here is derived from an EMBL/GenBank/DDBJ whole genome shotgun (WGS) entry which is preliminary data.</text>
</comment>